<evidence type="ECO:0000313" key="3">
    <source>
        <dbReference type="Proteomes" id="UP000076858"/>
    </source>
</evidence>
<dbReference type="AlphaFoldDB" id="A0A164P9S8"/>
<keyword evidence="1" id="KW-0812">Transmembrane</keyword>
<dbReference type="Proteomes" id="UP000076858">
    <property type="component" value="Unassembled WGS sequence"/>
</dbReference>
<evidence type="ECO:0000313" key="2">
    <source>
        <dbReference type="EMBL" id="KZS06638.1"/>
    </source>
</evidence>
<comment type="caution">
    <text evidence="2">The sequence shown here is derived from an EMBL/GenBank/DDBJ whole genome shotgun (WGS) entry which is preliminary data.</text>
</comment>
<organism evidence="2 3">
    <name type="scientific">Daphnia magna</name>
    <dbReference type="NCBI Taxonomy" id="35525"/>
    <lineage>
        <taxon>Eukaryota</taxon>
        <taxon>Metazoa</taxon>
        <taxon>Ecdysozoa</taxon>
        <taxon>Arthropoda</taxon>
        <taxon>Crustacea</taxon>
        <taxon>Branchiopoda</taxon>
        <taxon>Diplostraca</taxon>
        <taxon>Cladocera</taxon>
        <taxon>Anomopoda</taxon>
        <taxon>Daphniidae</taxon>
        <taxon>Daphnia</taxon>
    </lineage>
</organism>
<reference evidence="2 3" key="1">
    <citation type="submission" date="2016-03" db="EMBL/GenBank/DDBJ databases">
        <title>EvidentialGene: Evidence-directed Construction of Genes on Genomes.</title>
        <authorList>
            <person name="Gilbert D.G."/>
            <person name="Choi J.-H."/>
            <person name="Mockaitis K."/>
            <person name="Colbourne J."/>
            <person name="Pfrender M."/>
        </authorList>
    </citation>
    <scope>NUCLEOTIDE SEQUENCE [LARGE SCALE GENOMIC DNA]</scope>
    <source>
        <strain evidence="2 3">Xinb3</strain>
        <tissue evidence="2">Complete organism</tissue>
    </source>
</reference>
<gene>
    <name evidence="2" type="ORF">APZ42_029847</name>
</gene>
<dbReference type="EMBL" id="LRGB01002659">
    <property type="protein sequence ID" value="KZS06638.1"/>
    <property type="molecule type" value="Genomic_DNA"/>
</dbReference>
<proteinExistence type="predicted"/>
<name>A0A164P9S8_9CRUS</name>
<accession>A0A164P9S8</accession>
<evidence type="ECO:0000256" key="1">
    <source>
        <dbReference type="SAM" id="Phobius"/>
    </source>
</evidence>
<keyword evidence="1" id="KW-0472">Membrane</keyword>
<feature type="transmembrane region" description="Helical" evidence="1">
    <location>
        <begin position="29"/>
        <end position="48"/>
    </location>
</feature>
<keyword evidence="3" id="KW-1185">Reference proteome</keyword>
<sequence length="60" mass="7024">MCCLPNVTKRGESLVATRKRQLRIRQERPSIGTFFSFLFLCSTCILPFKKRKENNSLFNV</sequence>
<protein>
    <submittedName>
        <fullName evidence="2">Uncharacterized protein</fullName>
    </submittedName>
</protein>
<keyword evidence="1" id="KW-1133">Transmembrane helix</keyword>